<dbReference type="Proteomes" id="UP000435837">
    <property type="component" value="Unassembled WGS sequence"/>
</dbReference>
<sequence length="111" mass="12147">MGVGLGPFASKRSRARRRFGELHVRIAAGHTDRHVVRRTPNTPERRFVKAFSGDGPGRQIPAAVDVRHLVKRRRRVSAVPSATTNRAMPIPETVTVAMAMDRGNGRGGDAQ</sequence>
<name>A0A640SMY4_9ACTN</name>
<evidence type="ECO:0000313" key="1">
    <source>
        <dbReference type="EMBL" id="GFE11691.1"/>
    </source>
</evidence>
<organism evidence="1 2">
    <name type="scientific">Streptomyces caniferus</name>
    <dbReference type="NCBI Taxonomy" id="285557"/>
    <lineage>
        <taxon>Bacteria</taxon>
        <taxon>Bacillati</taxon>
        <taxon>Actinomycetota</taxon>
        <taxon>Actinomycetes</taxon>
        <taxon>Kitasatosporales</taxon>
        <taxon>Streptomycetaceae</taxon>
        <taxon>Streptomyces</taxon>
    </lineage>
</organism>
<proteinExistence type="predicted"/>
<evidence type="ECO:0000313" key="2">
    <source>
        <dbReference type="Proteomes" id="UP000435837"/>
    </source>
</evidence>
<dbReference type="EMBL" id="BLIN01000007">
    <property type="protein sequence ID" value="GFE11691.1"/>
    <property type="molecule type" value="Genomic_DNA"/>
</dbReference>
<dbReference type="AlphaFoldDB" id="A0A640SMY4"/>
<comment type="caution">
    <text evidence="1">The sequence shown here is derived from an EMBL/GenBank/DDBJ whole genome shotgun (WGS) entry which is preliminary data.</text>
</comment>
<reference evidence="1 2" key="1">
    <citation type="submission" date="2019-12" db="EMBL/GenBank/DDBJ databases">
        <title>Whole genome shotgun sequence of Streptomyces caniferus NBRC 15389.</title>
        <authorList>
            <person name="Ichikawa N."/>
            <person name="Kimura A."/>
            <person name="Kitahashi Y."/>
            <person name="Komaki H."/>
            <person name="Tamura T."/>
        </authorList>
    </citation>
    <scope>NUCLEOTIDE SEQUENCE [LARGE SCALE GENOMIC DNA]</scope>
    <source>
        <strain evidence="1 2">NBRC 15389</strain>
    </source>
</reference>
<protein>
    <submittedName>
        <fullName evidence="1">Uncharacterized protein</fullName>
    </submittedName>
</protein>
<gene>
    <name evidence="1" type="ORF">Scani_79590</name>
</gene>
<accession>A0A640SMY4</accession>